<dbReference type="AlphaFoldDB" id="A0A6A1Z781"/>
<reference evidence="2 3" key="1">
    <citation type="submission" date="2019-09" db="EMBL/GenBank/DDBJ databases">
        <title>Investigation of probiotic properties of different lactic acid bacteria.</title>
        <authorList>
            <person name="Jaomanjaka F."/>
            <person name="Blanc P."/>
        </authorList>
    </citation>
    <scope>NUCLEOTIDE SEQUENCE [LARGE SCALE GENOMIC DNA]</scope>
    <source>
        <strain evidence="2 3">BIO6272</strain>
    </source>
</reference>
<evidence type="ECO:0000313" key="2">
    <source>
        <dbReference type="EMBL" id="KAB1977244.1"/>
    </source>
</evidence>
<comment type="caution">
    <text evidence="2">The sequence shown here is derived from an EMBL/GenBank/DDBJ whole genome shotgun (WGS) entry which is preliminary data.</text>
</comment>
<sequence length="91" mass="10297">MDTYKLNDIDATVGMFGSYPNFTEAISDLVKIDPRLHIDNLDDLIVALTGHDIDEDKARDLCMQELDGEDVDDEDPEAEWGDEMYCRQAGK</sequence>
<feature type="region of interest" description="Disordered" evidence="1">
    <location>
        <begin position="68"/>
        <end position="91"/>
    </location>
</feature>
<name>A0A6A1Z781_9LACO</name>
<organism evidence="2 3">
    <name type="scientific">Lactobacillus crispatus</name>
    <dbReference type="NCBI Taxonomy" id="47770"/>
    <lineage>
        <taxon>Bacteria</taxon>
        <taxon>Bacillati</taxon>
        <taxon>Bacillota</taxon>
        <taxon>Bacilli</taxon>
        <taxon>Lactobacillales</taxon>
        <taxon>Lactobacillaceae</taxon>
        <taxon>Lactobacillus</taxon>
    </lineage>
</organism>
<proteinExistence type="predicted"/>
<feature type="compositionally biased region" description="Acidic residues" evidence="1">
    <location>
        <begin position="68"/>
        <end position="82"/>
    </location>
</feature>
<evidence type="ECO:0000313" key="3">
    <source>
        <dbReference type="Proteomes" id="UP000430323"/>
    </source>
</evidence>
<dbReference type="EMBL" id="WBOB01000013">
    <property type="protein sequence ID" value="KAB1977244.1"/>
    <property type="molecule type" value="Genomic_DNA"/>
</dbReference>
<evidence type="ECO:0000256" key="1">
    <source>
        <dbReference type="SAM" id="MobiDB-lite"/>
    </source>
</evidence>
<dbReference type="Proteomes" id="UP000430323">
    <property type="component" value="Unassembled WGS sequence"/>
</dbReference>
<accession>A0A6A1Z781</accession>
<gene>
    <name evidence="2" type="ORF">F8251_04090</name>
</gene>
<dbReference type="RefSeq" id="WP_151495303.1">
    <property type="nucleotide sequence ID" value="NZ_JBBOJP010000115.1"/>
</dbReference>
<protein>
    <submittedName>
        <fullName evidence="2">Uncharacterized protein</fullName>
    </submittedName>
</protein>